<keyword evidence="1" id="KW-0812">Transmembrane</keyword>
<feature type="transmembrane region" description="Helical" evidence="1">
    <location>
        <begin position="98"/>
        <end position="120"/>
    </location>
</feature>
<protein>
    <recommendedName>
        <fullName evidence="4">Ion transport domain-containing protein</fullName>
    </recommendedName>
</protein>
<keyword evidence="1" id="KW-0472">Membrane</keyword>
<accession>A0A397UJZ2</accession>
<reference evidence="2 3" key="1">
    <citation type="submission" date="2018-06" db="EMBL/GenBank/DDBJ databases">
        <title>Comparative genomics reveals the genomic features of Rhizophagus irregularis, R. cerebriforme, R. diaphanum and Gigaspora rosea, and their symbiotic lifestyle signature.</title>
        <authorList>
            <person name="Morin E."/>
            <person name="San Clemente H."/>
            <person name="Chen E.C.H."/>
            <person name="De La Providencia I."/>
            <person name="Hainaut M."/>
            <person name="Kuo A."/>
            <person name="Kohler A."/>
            <person name="Murat C."/>
            <person name="Tang N."/>
            <person name="Roy S."/>
            <person name="Loubradou J."/>
            <person name="Henrissat B."/>
            <person name="Grigoriev I.V."/>
            <person name="Corradi N."/>
            <person name="Roux C."/>
            <person name="Martin F.M."/>
        </authorList>
    </citation>
    <scope>NUCLEOTIDE SEQUENCE [LARGE SCALE GENOMIC DNA]</scope>
    <source>
        <strain evidence="2 3">DAOM 194757</strain>
    </source>
</reference>
<feature type="transmembrane region" description="Helical" evidence="1">
    <location>
        <begin position="73"/>
        <end position="92"/>
    </location>
</feature>
<dbReference type="EMBL" id="QKWP01001228">
    <property type="protein sequence ID" value="RIB10602.1"/>
    <property type="molecule type" value="Genomic_DNA"/>
</dbReference>
<evidence type="ECO:0000256" key="1">
    <source>
        <dbReference type="SAM" id="Phobius"/>
    </source>
</evidence>
<proteinExistence type="predicted"/>
<name>A0A397UJZ2_9GLOM</name>
<feature type="transmembrane region" description="Helical" evidence="1">
    <location>
        <begin position="132"/>
        <end position="153"/>
    </location>
</feature>
<evidence type="ECO:0008006" key="4">
    <source>
        <dbReference type="Google" id="ProtNLM"/>
    </source>
</evidence>
<feature type="transmembrane region" description="Helical" evidence="1">
    <location>
        <begin position="12"/>
        <end position="35"/>
    </location>
</feature>
<sequence length="154" mass="18054">LINFKWNVYGRFYYFILWVLYSIFMCCFLIVSTIPSHKISWNNQAILLTATIIFGFIRFIFEVRQFIHKPIAYIASPWNWFDSFGIYFAIMIGVAQKVFSFLIVLGIMVLAFAHSLHLLLRPTSDSSSVSSWALKNNWTLAFLLVIFSFFTTIY</sequence>
<evidence type="ECO:0000313" key="3">
    <source>
        <dbReference type="Proteomes" id="UP000266673"/>
    </source>
</evidence>
<dbReference type="AlphaFoldDB" id="A0A397UJZ2"/>
<keyword evidence="3" id="KW-1185">Reference proteome</keyword>
<feature type="transmembrane region" description="Helical" evidence="1">
    <location>
        <begin position="41"/>
        <end position="61"/>
    </location>
</feature>
<gene>
    <name evidence="2" type="ORF">C2G38_2105592</name>
</gene>
<feature type="non-terminal residue" evidence="2">
    <location>
        <position position="1"/>
    </location>
</feature>
<evidence type="ECO:0000313" key="2">
    <source>
        <dbReference type="EMBL" id="RIB10602.1"/>
    </source>
</evidence>
<organism evidence="2 3">
    <name type="scientific">Gigaspora rosea</name>
    <dbReference type="NCBI Taxonomy" id="44941"/>
    <lineage>
        <taxon>Eukaryota</taxon>
        <taxon>Fungi</taxon>
        <taxon>Fungi incertae sedis</taxon>
        <taxon>Mucoromycota</taxon>
        <taxon>Glomeromycotina</taxon>
        <taxon>Glomeromycetes</taxon>
        <taxon>Diversisporales</taxon>
        <taxon>Gigasporaceae</taxon>
        <taxon>Gigaspora</taxon>
    </lineage>
</organism>
<dbReference type="OrthoDB" id="533508at2759"/>
<comment type="caution">
    <text evidence="2">The sequence shown here is derived from an EMBL/GenBank/DDBJ whole genome shotgun (WGS) entry which is preliminary data.</text>
</comment>
<dbReference type="Proteomes" id="UP000266673">
    <property type="component" value="Unassembled WGS sequence"/>
</dbReference>
<keyword evidence="1" id="KW-1133">Transmembrane helix</keyword>